<dbReference type="Proteomes" id="UP001628179">
    <property type="component" value="Unassembled WGS sequence"/>
</dbReference>
<reference evidence="2 3" key="1">
    <citation type="submission" date="2024-09" db="EMBL/GenBank/DDBJ databases">
        <title>Itraconazole resistance in Madurella fahalii resulting from another homologue of gene encoding cytochrome P450 14-alpha sterol demethylase (CYP51).</title>
        <authorList>
            <person name="Yoshioka I."/>
            <person name="Fahal A.H."/>
            <person name="Kaneko S."/>
            <person name="Yaguchi T."/>
        </authorList>
    </citation>
    <scope>NUCLEOTIDE SEQUENCE [LARGE SCALE GENOMIC DNA]</scope>
    <source>
        <strain evidence="2 3">IFM 68171</strain>
    </source>
</reference>
<dbReference type="RefSeq" id="XP_070913110.1">
    <property type="nucleotide sequence ID" value="XM_071057009.1"/>
</dbReference>
<evidence type="ECO:0000313" key="2">
    <source>
        <dbReference type="EMBL" id="GAB1311377.1"/>
    </source>
</evidence>
<evidence type="ECO:0000313" key="3">
    <source>
        <dbReference type="Proteomes" id="UP001628179"/>
    </source>
</evidence>
<accession>A0ABQ0G0U3</accession>
<protein>
    <submittedName>
        <fullName evidence="2">Uncharacterized protein</fullName>
    </submittedName>
</protein>
<comment type="caution">
    <text evidence="2">The sequence shown here is derived from an EMBL/GenBank/DDBJ whole genome shotgun (WGS) entry which is preliminary data.</text>
</comment>
<dbReference type="EMBL" id="BAAFSV010000001">
    <property type="protein sequence ID" value="GAB1311377.1"/>
    <property type="molecule type" value="Genomic_DNA"/>
</dbReference>
<keyword evidence="1" id="KW-0472">Membrane</keyword>
<keyword evidence="3" id="KW-1185">Reference proteome</keyword>
<name>A0ABQ0G0U3_9PEZI</name>
<feature type="transmembrane region" description="Helical" evidence="1">
    <location>
        <begin position="20"/>
        <end position="37"/>
    </location>
</feature>
<feature type="transmembrane region" description="Helical" evidence="1">
    <location>
        <begin position="116"/>
        <end position="134"/>
    </location>
</feature>
<evidence type="ECO:0000256" key="1">
    <source>
        <dbReference type="SAM" id="Phobius"/>
    </source>
</evidence>
<organism evidence="2 3">
    <name type="scientific">Madurella fahalii</name>
    <dbReference type="NCBI Taxonomy" id="1157608"/>
    <lineage>
        <taxon>Eukaryota</taxon>
        <taxon>Fungi</taxon>
        <taxon>Dikarya</taxon>
        <taxon>Ascomycota</taxon>
        <taxon>Pezizomycotina</taxon>
        <taxon>Sordariomycetes</taxon>
        <taxon>Sordariomycetidae</taxon>
        <taxon>Sordariales</taxon>
        <taxon>Sordariales incertae sedis</taxon>
        <taxon>Madurella</taxon>
    </lineage>
</organism>
<feature type="transmembrane region" description="Helical" evidence="1">
    <location>
        <begin position="49"/>
        <end position="70"/>
    </location>
</feature>
<feature type="transmembrane region" description="Helical" evidence="1">
    <location>
        <begin position="164"/>
        <end position="185"/>
    </location>
</feature>
<proteinExistence type="predicted"/>
<sequence length="295" mass="33748">MESTCGFEGNSDLYGLGLRIGLYIQYVALVLANIRNYDAEEKEYKKSVVFLYLRGAVLVYVLANFISMLHATKHRCIYACEVVIWLLELLPQLMPAGRPRIKLLGDYRTSLSITDAILYLVIRAFILYQAYFWWRGVNVLPQLPCEEVVWVFVRARLRGFLKHFLRFLFLFWAIGVVFDLVRFLWVARKIGSKEVQPEKILCFKIPYDRWIKPISPISTFLTFVFSVAAIEMTIRWNGISGVDAVDSAGQLLPILVSSGSLLHVLFAEKEGDGETDTGNPQVLYAARTQRGRSFV</sequence>
<dbReference type="GeneID" id="98172332"/>
<keyword evidence="1" id="KW-1133">Transmembrane helix</keyword>
<keyword evidence="1" id="KW-0812">Transmembrane</keyword>
<gene>
    <name evidence="2" type="ORF">MFIFM68171_01587</name>
</gene>